<dbReference type="Pfam" id="PF04519">
    <property type="entry name" value="Bactofilin"/>
    <property type="match status" value="1"/>
</dbReference>
<feature type="region of interest" description="Disordered" evidence="2">
    <location>
        <begin position="127"/>
        <end position="166"/>
    </location>
</feature>
<proteinExistence type="inferred from homology"/>
<sequence length="166" mass="17138">MIHKKRKVNTGGTLETMIGAGTSVKGDVTFEGGLRVDGTLEGTITAPDGSGSRLVISDQAEIRGEVQVPNVVINGRVIGNVHASERLELHAQSSVEGDLYYEVIQMEEGAGITGTCSHISTTKQGKTVAAPATENQLSGKPEVLAGGNASPEEDAPLAARAKTESG</sequence>
<dbReference type="Proteomes" id="UP001575181">
    <property type="component" value="Unassembled WGS sequence"/>
</dbReference>
<organism evidence="3 4">
    <name type="scientific">Thiohalorhabdus methylotrophus</name>
    <dbReference type="NCBI Taxonomy" id="3242694"/>
    <lineage>
        <taxon>Bacteria</taxon>
        <taxon>Pseudomonadati</taxon>
        <taxon>Pseudomonadota</taxon>
        <taxon>Gammaproteobacteria</taxon>
        <taxon>Thiohalorhabdales</taxon>
        <taxon>Thiohalorhabdaceae</taxon>
        <taxon>Thiohalorhabdus</taxon>
    </lineage>
</organism>
<dbReference type="PANTHER" id="PTHR35024:SF4">
    <property type="entry name" value="POLYMER-FORMING CYTOSKELETAL PROTEIN"/>
    <property type="match status" value="1"/>
</dbReference>
<evidence type="ECO:0000313" key="4">
    <source>
        <dbReference type="Proteomes" id="UP001575181"/>
    </source>
</evidence>
<evidence type="ECO:0000256" key="1">
    <source>
        <dbReference type="ARBA" id="ARBA00044755"/>
    </source>
</evidence>
<accession>A0ABV4TQW4</accession>
<dbReference type="EMBL" id="JBGUAW010000001">
    <property type="protein sequence ID" value="MFA9459618.1"/>
    <property type="molecule type" value="Genomic_DNA"/>
</dbReference>
<keyword evidence="4" id="KW-1185">Reference proteome</keyword>
<evidence type="ECO:0000256" key="2">
    <source>
        <dbReference type="SAM" id="MobiDB-lite"/>
    </source>
</evidence>
<dbReference type="InterPro" id="IPR007607">
    <property type="entry name" value="BacA/B"/>
</dbReference>
<gene>
    <name evidence="3" type="ORF">ACERLL_02090</name>
</gene>
<evidence type="ECO:0000313" key="3">
    <source>
        <dbReference type="EMBL" id="MFA9459618.1"/>
    </source>
</evidence>
<comment type="caution">
    <text evidence="3">The sequence shown here is derived from an EMBL/GenBank/DDBJ whole genome shotgun (WGS) entry which is preliminary data.</text>
</comment>
<protein>
    <submittedName>
        <fullName evidence="3">Polymer-forming cytoskeletal protein</fullName>
    </submittedName>
</protein>
<name>A0ABV4TQW4_9GAMM</name>
<reference evidence="3 4" key="1">
    <citation type="submission" date="2024-08" db="EMBL/GenBank/DDBJ databases">
        <title>Whole-genome sequencing of halo(alkali)philic microorganisms from hypersaline lakes.</title>
        <authorList>
            <person name="Sorokin D.Y."/>
            <person name="Merkel A.Y."/>
            <person name="Messina E."/>
            <person name="Yakimov M."/>
        </authorList>
    </citation>
    <scope>NUCLEOTIDE SEQUENCE [LARGE SCALE GENOMIC DNA]</scope>
    <source>
        <strain evidence="3 4">Cl-TMA</strain>
    </source>
</reference>
<dbReference type="PANTHER" id="PTHR35024">
    <property type="entry name" value="HYPOTHETICAL CYTOSOLIC PROTEIN"/>
    <property type="match status" value="1"/>
</dbReference>
<dbReference type="RefSeq" id="WP_373654400.1">
    <property type="nucleotide sequence ID" value="NZ_JBGUAW010000001.1"/>
</dbReference>
<comment type="similarity">
    <text evidence="1">Belongs to the bactofilin family.</text>
</comment>